<dbReference type="EMBL" id="JAOVZQ010000001">
    <property type="protein sequence ID" value="MCY0096489.1"/>
    <property type="molecule type" value="Genomic_DNA"/>
</dbReference>
<comment type="caution">
    <text evidence="6">The sequence shown here is derived from an EMBL/GenBank/DDBJ whole genome shotgun (WGS) entry which is preliminary data.</text>
</comment>
<evidence type="ECO:0000313" key="7">
    <source>
        <dbReference type="Proteomes" id="UP001081283"/>
    </source>
</evidence>
<feature type="domain" description="HTH luxR-type" evidence="4">
    <location>
        <begin position="158"/>
        <end position="223"/>
    </location>
</feature>
<keyword evidence="2" id="KW-0238">DNA-binding</keyword>
<dbReference type="InterPro" id="IPR001789">
    <property type="entry name" value="Sig_transdc_resp-reg_receiver"/>
</dbReference>
<dbReference type="PROSITE" id="PS00622">
    <property type="entry name" value="HTH_LUXR_1"/>
    <property type="match status" value="1"/>
</dbReference>
<dbReference type="RefSeq" id="WP_267614309.1">
    <property type="nucleotide sequence ID" value="NZ_JAOVZQ010000001.1"/>
</dbReference>
<dbReference type="InterPro" id="IPR058245">
    <property type="entry name" value="NreC/VraR/RcsB-like_REC"/>
</dbReference>
<dbReference type="InterPro" id="IPR051015">
    <property type="entry name" value="EvgA-like"/>
</dbReference>
<dbReference type="PANTHER" id="PTHR45566:SF1">
    <property type="entry name" value="HTH-TYPE TRANSCRIPTIONAL REGULATOR YHJB-RELATED"/>
    <property type="match status" value="1"/>
</dbReference>
<accession>A0ABT3YKS0</accession>
<dbReference type="InterPro" id="IPR016032">
    <property type="entry name" value="Sig_transdc_resp-reg_C-effctor"/>
</dbReference>
<evidence type="ECO:0000256" key="3">
    <source>
        <dbReference type="PROSITE-ProRule" id="PRU00169"/>
    </source>
</evidence>
<dbReference type="SMART" id="SM00448">
    <property type="entry name" value="REC"/>
    <property type="match status" value="1"/>
</dbReference>
<evidence type="ECO:0000259" key="4">
    <source>
        <dbReference type="PROSITE" id="PS50043"/>
    </source>
</evidence>
<keyword evidence="7" id="KW-1185">Reference proteome</keyword>
<dbReference type="InterPro" id="IPR011006">
    <property type="entry name" value="CheY-like_superfamily"/>
</dbReference>
<evidence type="ECO:0000256" key="2">
    <source>
        <dbReference type="ARBA" id="ARBA00023125"/>
    </source>
</evidence>
<dbReference type="Gene3D" id="3.40.50.2300">
    <property type="match status" value="1"/>
</dbReference>
<evidence type="ECO:0000313" key="6">
    <source>
        <dbReference type="EMBL" id="MCY0096489.1"/>
    </source>
</evidence>
<organism evidence="6 7">
    <name type="scientific">Hoeflea ulvae</name>
    <dbReference type="NCBI Taxonomy" id="2983764"/>
    <lineage>
        <taxon>Bacteria</taxon>
        <taxon>Pseudomonadati</taxon>
        <taxon>Pseudomonadota</taxon>
        <taxon>Alphaproteobacteria</taxon>
        <taxon>Hyphomicrobiales</taxon>
        <taxon>Rhizobiaceae</taxon>
        <taxon>Hoeflea</taxon>
    </lineage>
</organism>
<dbReference type="Pfam" id="PF00072">
    <property type="entry name" value="Response_reg"/>
    <property type="match status" value="1"/>
</dbReference>
<protein>
    <submittedName>
        <fullName evidence="6">Response regulator transcription factor</fullName>
    </submittedName>
</protein>
<proteinExistence type="predicted"/>
<dbReference type="CDD" id="cd06170">
    <property type="entry name" value="LuxR_C_like"/>
    <property type="match status" value="1"/>
</dbReference>
<dbReference type="SMART" id="SM00421">
    <property type="entry name" value="HTH_LUXR"/>
    <property type="match status" value="1"/>
</dbReference>
<dbReference type="SUPFAM" id="SSF52172">
    <property type="entry name" value="CheY-like"/>
    <property type="match status" value="1"/>
</dbReference>
<evidence type="ECO:0000256" key="1">
    <source>
        <dbReference type="ARBA" id="ARBA00022553"/>
    </source>
</evidence>
<dbReference type="CDD" id="cd17535">
    <property type="entry name" value="REC_NarL-like"/>
    <property type="match status" value="1"/>
</dbReference>
<dbReference type="PROSITE" id="PS50043">
    <property type="entry name" value="HTH_LUXR_2"/>
    <property type="match status" value="1"/>
</dbReference>
<dbReference type="SUPFAM" id="SSF46894">
    <property type="entry name" value="C-terminal effector domain of the bipartite response regulators"/>
    <property type="match status" value="1"/>
</dbReference>
<dbReference type="Proteomes" id="UP001081283">
    <property type="component" value="Unassembled WGS sequence"/>
</dbReference>
<feature type="modified residue" description="4-aspartylphosphate" evidence="3">
    <location>
        <position position="66"/>
    </location>
</feature>
<dbReference type="PROSITE" id="PS50110">
    <property type="entry name" value="RESPONSE_REGULATORY"/>
    <property type="match status" value="1"/>
</dbReference>
<dbReference type="PANTHER" id="PTHR45566">
    <property type="entry name" value="HTH-TYPE TRANSCRIPTIONAL REGULATOR YHJB-RELATED"/>
    <property type="match status" value="1"/>
</dbReference>
<keyword evidence="1 3" id="KW-0597">Phosphoprotein</keyword>
<dbReference type="Pfam" id="PF00196">
    <property type="entry name" value="GerE"/>
    <property type="match status" value="1"/>
</dbReference>
<dbReference type="PRINTS" id="PR00038">
    <property type="entry name" value="HTHLUXR"/>
</dbReference>
<evidence type="ECO:0000259" key="5">
    <source>
        <dbReference type="PROSITE" id="PS50110"/>
    </source>
</evidence>
<feature type="domain" description="Response regulatory" evidence="5">
    <location>
        <begin position="14"/>
        <end position="131"/>
    </location>
</feature>
<dbReference type="InterPro" id="IPR000792">
    <property type="entry name" value="Tscrpt_reg_LuxR_C"/>
</dbReference>
<gene>
    <name evidence="6" type="ORF">OEG82_21100</name>
</gene>
<name>A0ABT3YKS0_9HYPH</name>
<reference evidence="6" key="1">
    <citation type="submission" date="2022-10" db="EMBL/GenBank/DDBJ databases">
        <title>Hoeflea sp. J2-29, isolated from marine algae.</title>
        <authorList>
            <person name="Kristyanto S."/>
            <person name="Kim J.M."/>
            <person name="Jeon C.O."/>
        </authorList>
    </citation>
    <scope>NUCLEOTIDE SEQUENCE</scope>
    <source>
        <strain evidence="6">J2-29</strain>
    </source>
</reference>
<sequence length="240" mass="25780">MPENGKAKSVSINLTLVVDDHPLYCDAMAASLSTAFRIQQVKAVNSLREAREFLSAGVVPDLVILDLGLPDAKGISGFLSLKDILPDVPILVISADSSDETIQAVMEAGATGFVPKHAPRTVLAEALEKVQDGSIFLPPNYCPIPRSEDHNAINVHEISERIARLTPQQSRIMNLICAGKPNKLIAYELSVAEGTVKAHITALLRRLGVSNRTQAAVLVSNVAPDMSSQLSDIDARRQLS</sequence>